<evidence type="ECO:0000313" key="16">
    <source>
        <dbReference type="EMBL" id="KIE44933.1"/>
    </source>
</evidence>
<organism evidence="16 17">
    <name type="scientific">Clostridium argentinense CDC 2741</name>
    <dbReference type="NCBI Taxonomy" id="1418104"/>
    <lineage>
        <taxon>Bacteria</taxon>
        <taxon>Bacillati</taxon>
        <taxon>Bacillota</taxon>
        <taxon>Clostridia</taxon>
        <taxon>Eubacteriales</taxon>
        <taxon>Clostridiaceae</taxon>
        <taxon>Clostridium</taxon>
    </lineage>
</organism>
<evidence type="ECO:0000256" key="9">
    <source>
        <dbReference type="ARBA" id="ARBA00031529"/>
    </source>
</evidence>
<comment type="pathway">
    <text evidence="1 14">Cofactor biosynthesis; adenosylcobalamin biosynthesis; adenosylcobalamin from cob(II)yrinate a,c-diamide: step 2/7.</text>
</comment>
<evidence type="ECO:0000256" key="3">
    <source>
        <dbReference type="ARBA" id="ARBA00012454"/>
    </source>
</evidence>
<dbReference type="SUPFAM" id="SSF89028">
    <property type="entry name" value="Cobalamin adenosyltransferase-like"/>
    <property type="match status" value="1"/>
</dbReference>
<evidence type="ECO:0000256" key="10">
    <source>
        <dbReference type="ARBA" id="ARBA00033334"/>
    </source>
</evidence>
<dbReference type="InterPro" id="IPR036451">
    <property type="entry name" value="CblAdoTrfase-like_sf"/>
</dbReference>
<dbReference type="OrthoDB" id="9778896at2"/>
<dbReference type="NCBIfam" id="TIGR00636">
    <property type="entry name" value="PduO_Nterm"/>
    <property type="match status" value="1"/>
</dbReference>
<gene>
    <name evidence="16" type="ORF">U732_389</name>
</gene>
<dbReference type="GO" id="GO:0005524">
    <property type="term" value="F:ATP binding"/>
    <property type="evidence" value="ECO:0007669"/>
    <property type="project" value="UniProtKB-UniRule"/>
</dbReference>
<comment type="catalytic activity">
    <reaction evidence="13 14">
        <text>2 cob(II)alamin + reduced [electron-transfer flavoprotein] + 2 ATP = 2 adenosylcob(III)alamin + 2 triphosphate + oxidized [electron-transfer flavoprotein] + 3 H(+)</text>
        <dbReference type="Rhea" id="RHEA:28671"/>
        <dbReference type="Rhea" id="RHEA-COMP:10685"/>
        <dbReference type="Rhea" id="RHEA-COMP:10686"/>
        <dbReference type="ChEBI" id="CHEBI:15378"/>
        <dbReference type="ChEBI" id="CHEBI:16304"/>
        <dbReference type="ChEBI" id="CHEBI:18036"/>
        <dbReference type="ChEBI" id="CHEBI:18408"/>
        <dbReference type="ChEBI" id="CHEBI:30616"/>
        <dbReference type="ChEBI" id="CHEBI:57692"/>
        <dbReference type="ChEBI" id="CHEBI:58307"/>
        <dbReference type="EC" id="2.5.1.17"/>
    </reaction>
</comment>
<evidence type="ECO:0000259" key="15">
    <source>
        <dbReference type="Pfam" id="PF01923"/>
    </source>
</evidence>
<dbReference type="EC" id="2.5.1.17" evidence="3 14"/>
<dbReference type="InterPro" id="IPR029499">
    <property type="entry name" value="PduO-typ"/>
</dbReference>
<dbReference type="STRING" id="29341.RSJ17_04730"/>
<evidence type="ECO:0000256" key="4">
    <source>
        <dbReference type="ARBA" id="ARBA00020963"/>
    </source>
</evidence>
<dbReference type="EMBL" id="AYSO01000020">
    <property type="protein sequence ID" value="KIE44933.1"/>
    <property type="molecule type" value="Genomic_DNA"/>
</dbReference>
<evidence type="ECO:0000313" key="17">
    <source>
        <dbReference type="Proteomes" id="UP000031366"/>
    </source>
</evidence>
<dbReference type="InterPro" id="IPR016030">
    <property type="entry name" value="CblAdoTrfase-like"/>
</dbReference>
<evidence type="ECO:0000256" key="14">
    <source>
        <dbReference type="RuleBase" id="RU366026"/>
    </source>
</evidence>
<evidence type="ECO:0000256" key="2">
    <source>
        <dbReference type="ARBA" id="ARBA00007487"/>
    </source>
</evidence>
<name>A0A0C1U097_9CLOT</name>
<dbReference type="GO" id="GO:0009236">
    <property type="term" value="P:cobalamin biosynthetic process"/>
    <property type="evidence" value="ECO:0007669"/>
    <property type="project" value="UniProtKB-UniRule"/>
</dbReference>
<evidence type="ECO:0000256" key="8">
    <source>
        <dbReference type="ARBA" id="ARBA00022840"/>
    </source>
</evidence>
<comment type="similarity">
    <text evidence="2 14">Belongs to the Cob(I)alamin adenosyltransferase family.</text>
</comment>
<dbReference type="PANTHER" id="PTHR12213:SF0">
    <property type="entry name" value="CORRINOID ADENOSYLTRANSFERASE MMAB"/>
    <property type="match status" value="1"/>
</dbReference>
<comment type="catalytic activity">
    <reaction evidence="12 14">
        <text>2 cob(II)yrinate a,c diamide + reduced [electron-transfer flavoprotein] + 2 ATP = 2 adenosylcob(III)yrinate a,c-diamide + 2 triphosphate + oxidized [electron-transfer flavoprotein] + 3 H(+)</text>
        <dbReference type="Rhea" id="RHEA:11528"/>
        <dbReference type="Rhea" id="RHEA-COMP:10685"/>
        <dbReference type="Rhea" id="RHEA-COMP:10686"/>
        <dbReference type="ChEBI" id="CHEBI:15378"/>
        <dbReference type="ChEBI" id="CHEBI:18036"/>
        <dbReference type="ChEBI" id="CHEBI:30616"/>
        <dbReference type="ChEBI" id="CHEBI:57692"/>
        <dbReference type="ChEBI" id="CHEBI:58307"/>
        <dbReference type="ChEBI" id="CHEBI:58503"/>
        <dbReference type="ChEBI" id="CHEBI:58537"/>
        <dbReference type="EC" id="2.5.1.17"/>
    </reaction>
</comment>
<keyword evidence="6 14" id="KW-0808">Transferase</keyword>
<protein>
    <recommendedName>
        <fullName evidence="4 14">Corrinoid adenosyltransferase</fullName>
        <ecNumber evidence="3 14">2.5.1.17</ecNumber>
    </recommendedName>
    <alternativeName>
        <fullName evidence="9 14">Cob(II)alamin adenosyltransferase</fullName>
    </alternativeName>
    <alternativeName>
        <fullName evidence="11 14">Cob(II)yrinic acid a,c-diamide adenosyltransferase</fullName>
    </alternativeName>
    <alternativeName>
        <fullName evidence="10 14">Cobinamide/cobalamin adenosyltransferase</fullName>
    </alternativeName>
</protein>
<evidence type="ECO:0000256" key="5">
    <source>
        <dbReference type="ARBA" id="ARBA00022573"/>
    </source>
</evidence>
<keyword evidence="8 14" id="KW-0067">ATP-binding</keyword>
<reference evidence="16 17" key="1">
    <citation type="journal article" date="2015" name="Infect. Genet. Evol.">
        <title>Genomic sequences of six botulinum neurotoxin-producing strains representing three clostridial species illustrate the mobility and diversity of botulinum neurotoxin genes.</title>
        <authorList>
            <person name="Smith T.J."/>
            <person name="Hill K.K."/>
            <person name="Xie G."/>
            <person name="Foley B.T."/>
            <person name="Williamson C.H."/>
            <person name="Foster J.T."/>
            <person name="Johnson S.L."/>
            <person name="Chertkov O."/>
            <person name="Teshima H."/>
            <person name="Gibbons H.S."/>
            <person name="Johnsky L.A."/>
            <person name="Karavis M.A."/>
            <person name="Smith L.A."/>
        </authorList>
    </citation>
    <scope>NUCLEOTIDE SEQUENCE [LARGE SCALE GENOMIC DNA]</scope>
    <source>
        <strain evidence="16 17">CDC 2741</strain>
    </source>
</reference>
<dbReference type="GO" id="GO:0008817">
    <property type="term" value="F:corrinoid adenosyltransferase activity"/>
    <property type="evidence" value="ECO:0007669"/>
    <property type="project" value="UniProtKB-UniRule"/>
</dbReference>
<dbReference type="AlphaFoldDB" id="A0A0C1U097"/>
<evidence type="ECO:0000256" key="6">
    <source>
        <dbReference type="ARBA" id="ARBA00022679"/>
    </source>
</evidence>
<keyword evidence="7 14" id="KW-0547">Nucleotide-binding</keyword>
<evidence type="ECO:0000256" key="1">
    <source>
        <dbReference type="ARBA" id="ARBA00005121"/>
    </source>
</evidence>
<dbReference type="Pfam" id="PF01923">
    <property type="entry name" value="Cob_adeno_trans"/>
    <property type="match status" value="1"/>
</dbReference>
<dbReference type="PANTHER" id="PTHR12213">
    <property type="entry name" value="CORRINOID ADENOSYLTRANSFERASE"/>
    <property type="match status" value="1"/>
</dbReference>
<evidence type="ECO:0000256" key="11">
    <source>
        <dbReference type="ARBA" id="ARBA00033354"/>
    </source>
</evidence>
<keyword evidence="17" id="KW-1185">Reference proteome</keyword>
<evidence type="ECO:0000256" key="12">
    <source>
        <dbReference type="ARBA" id="ARBA00048555"/>
    </source>
</evidence>
<dbReference type="RefSeq" id="WP_039636214.1">
    <property type="nucleotide sequence ID" value="NZ_AYSO01000020.1"/>
</dbReference>
<keyword evidence="5 14" id="KW-0169">Cobalamin biosynthesis</keyword>
<sequence length="186" mass="21066">MGIYTKGGDKGSTSNLAGNRLLKCDLLIDVQGHIDELNSHVGYLNSILCLNQNIKPSAKKEISTFLAEIQHKLYVTGVEISLEFKEPKIKSEDVTALEEAIDKMTNSMPPQTHFILYSGSPEGTYAHVARAITRRAERAFVELIHERNIDVGDSYKYINRLSDYFFTLSRYLNHLQGKKETIMELK</sequence>
<evidence type="ECO:0000256" key="7">
    <source>
        <dbReference type="ARBA" id="ARBA00022741"/>
    </source>
</evidence>
<comment type="caution">
    <text evidence="16">The sequence shown here is derived from an EMBL/GenBank/DDBJ whole genome shotgun (WGS) entry which is preliminary data.</text>
</comment>
<dbReference type="Gene3D" id="1.20.1200.10">
    <property type="entry name" value="Cobalamin adenosyltransferase-like"/>
    <property type="match status" value="1"/>
</dbReference>
<dbReference type="Proteomes" id="UP000031366">
    <property type="component" value="Unassembled WGS sequence"/>
</dbReference>
<evidence type="ECO:0000256" key="13">
    <source>
        <dbReference type="ARBA" id="ARBA00048692"/>
    </source>
</evidence>
<proteinExistence type="inferred from homology"/>
<dbReference type="UniPathway" id="UPA00148">
    <property type="reaction ID" value="UER00233"/>
</dbReference>
<accession>A0A0C1U097</accession>
<feature type="domain" description="Cobalamin adenosyltransferase-like" evidence="15">
    <location>
        <begin position="3"/>
        <end position="172"/>
    </location>
</feature>